<dbReference type="InterPro" id="IPR056884">
    <property type="entry name" value="NPHP3-like_N"/>
</dbReference>
<sequence length="228" mass="26177">MAVKKLIRQLLVRQPPLVRNLRKKRNTTGRTYFDDPNDFFALSGVFYDLVLDKDFLRTYFVVDALDACSSDDGPGADELVDLINRSIELSKRVRWIVSSDSSKKLKAVKWNNLNLDLETDFLEPCMAVEKRFRYKLPELAISDAYVKNFKSIIADALSKRPLGDYLLVNVIFTALRAEGVRKVKKFLKETEDIPDLDTFYCRMESKIQGLPNDGKFCMEILQAVAVLH</sequence>
<keyword evidence="1" id="KW-0677">Repeat</keyword>
<dbReference type="Pfam" id="PF24883">
    <property type="entry name" value="NPHP3_N"/>
    <property type="match status" value="1"/>
</dbReference>
<evidence type="ECO:0000313" key="3">
    <source>
        <dbReference type="EMBL" id="KAL1617113.1"/>
    </source>
</evidence>
<dbReference type="EMBL" id="JAJVDC020000241">
    <property type="protein sequence ID" value="KAL1617113.1"/>
    <property type="molecule type" value="Genomic_DNA"/>
</dbReference>
<evidence type="ECO:0000256" key="1">
    <source>
        <dbReference type="ARBA" id="ARBA00022737"/>
    </source>
</evidence>
<evidence type="ECO:0000259" key="2">
    <source>
        <dbReference type="Pfam" id="PF24883"/>
    </source>
</evidence>
<accession>A0ABR3SCF6</accession>
<evidence type="ECO:0000313" key="4">
    <source>
        <dbReference type="Proteomes" id="UP001521116"/>
    </source>
</evidence>
<gene>
    <name evidence="3" type="ORF">SLS56_011116</name>
</gene>
<proteinExistence type="predicted"/>
<keyword evidence="4" id="KW-1185">Reference proteome</keyword>
<feature type="domain" description="Nephrocystin 3-like N-terminal" evidence="2">
    <location>
        <begin position="3"/>
        <end position="99"/>
    </location>
</feature>
<protein>
    <recommendedName>
        <fullName evidence="2">Nephrocystin 3-like N-terminal domain-containing protein</fullName>
    </recommendedName>
</protein>
<organism evidence="3 4">
    <name type="scientific">Neofusicoccum ribis</name>
    <dbReference type="NCBI Taxonomy" id="45134"/>
    <lineage>
        <taxon>Eukaryota</taxon>
        <taxon>Fungi</taxon>
        <taxon>Dikarya</taxon>
        <taxon>Ascomycota</taxon>
        <taxon>Pezizomycotina</taxon>
        <taxon>Dothideomycetes</taxon>
        <taxon>Dothideomycetes incertae sedis</taxon>
        <taxon>Botryosphaeriales</taxon>
        <taxon>Botryosphaeriaceae</taxon>
        <taxon>Neofusicoccum</taxon>
    </lineage>
</organism>
<dbReference type="Proteomes" id="UP001521116">
    <property type="component" value="Unassembled WGS sequence"/>
</dbReference>
<reference evidence="3 4" key="1">
    <citation type="submission" date="2024-02" db="EMBL/GenBank/DDBJ databases">
        <title>De novo assembly and annotation of 12 fungi associated with fruit tree decline syndrome in Ontario, Canada.</title>
        <authorList>
            <person name="Sulman M."/>
            <person name="Ellouze W."/>
            <person name="Ilyukhin E."/>
        </authorList>
    </citation>
    <scope>NUCLEOTIDE SEQUENCE [LARGE SCALE GENOMIC DNA]</scope>
    <source>
        <strain evidence="3 4">M1-105</strain>
    </source>
</reference>
<name>A0ABR3SCF6_9PEZI</name>
<comment type="caution">
    <text evidence="3">The sequence shown here is derived from an EMBL/GenBank/DDBJ whole genome shotgun (WGS) entry which is preliminary data.</text>
</comment>